<feature type="compositionally biased region" description="Pro residues" evidence="5">
    <location>
        <begin position="428"/>
        <end position="446"/>
    </location>
</feature>
<dbReference type="PANTHER" id="PTHR46621">
    <property type="entry name" value="SNRNA-ACTIVATING PROTEIN COMPLEX SUBUNIT 4"/>
    <property type="match status" value="1"/>
</dbReference>
<feature type="domain" description="Myb-like" evidence="6">
    <location>
        <begin position="455"/>
        <end position="498"/>
    </location>
</feature>
<dbReference type="GO" id="GO:0001006">
    <property type="term" value="F:RNA polymerase III type 3 promoter sequence-specific DNA binding"/>
    <property type="evidence" value="ECO:0007669"/>
    <property type="project" value="TreeGrafter"/>
</dbReference>
<dbReference type="GO" id="GO:0042795">
    <property type="term" value="P:snRNA transcription by RNA polymerase II"/>
    <property type="evidence" value="ECO:0007669"/>
    <property type="project" value="TreeGrafter"/>
</dbReference>
<feature type="domain" description="Myb-like" evidence="6">
    <location>
        <begin position="346"/>
        <end position="396"/>
    </location>
</feature>
<dbReference type="PROSITE" id="PS50090">
    <property type="entry name" value="MYB_LIKE"/>
    <property type="match status" value="3"/>
</dbReference>
<feature type="compositionally biased region" description="Acidic residues" evidence="5">
    <location>
        <begin position="262"/>
        <end position="273"/>
    </location>
</feature>
<feature type="compositionally biased region" description="Basic residues" evidence="5">
    <location>
        <begin position="190"/>
        <end position="201"/>
    </location>
</feature>
<feature type="region of interest" description="Disordered" evidence="5">
    <location>
        <begin position="548"/>
        <end position="600"/>
    </location>
</feature>
<dbReference type="Proteomes" id="UP000053201">
    <property type="component" value="Unassembled WGS sequence"/>
</dbReference>
<dbReference type="GO" id="GO:0000978">
    <property type="term" value="F:RNA polymerase II cis-regulatory region sequence-specific DNA binding"/>
    <property type="evidence" value="ECO:0007669"/>
    <property type="project" value="TreeGrafter"/>
</dbReference>
<dbReference type="PROSITE" id="PS51294">
    <property type="entry name" value="HTH_MYB"/>
    <property type="match status" value="3"/>
</dbReference>
<dbReference type="InterPro" id="IPR001005">
    <property type="entry name" value="SANT/Myb"/>
</dbReference>
<evidence type="ECO:0000259" key="8">
    <source>
        <dbReference type="PROSITE" id="PS51294"/>
    </source>
</evidence>
<evidence type="ECO:0000259" key="7">
    <source>
        <dbReference type="PROSITE" id="PS51293"/>
    </source>
</evidence>
<feature type="region of interest" description="Disordered" evidence="5">
    <location>
        <begin position="401"/>
        <end position="454"/>
    </location>
</feature>
<dbReference type="InterPro" id="IPR009057">
    <property type="entry name" value="Homeodomain-like_sf"/>
</dbReference>
<feature type="domain" description="Myb-like" evidence="6">
    <location>
        <begin position="511"/>
        <end position="553"/>
    </location>
</feature>
<evidence type="ECO:0000256" key="5">
    <source>
        <dbReference type="SAM" id="MobiDB-lite"/>
    </source>
</evidence>
<dbReference type="OrthoDB" id="2143914at2759"/>
<evidence type="ECO:0000256" key="4">
    <source>
        <dbReference type="ARBA" id="ARBA00023242"/>
    </source>
</evidence>
<dbReference type="SUPFAM" id="SSF46689">
    <property type="entry name" value="Homeodomain-like"/>
    <property type="match status" value="2"/>
</dbReference>
<dbReference type="AlphaFoldDB" id="A0A0L0HSX3"/>
<dbReference type="RefSeq" id="XP_016612247.1">
    <property type="nucleotide sequence ID" value="XM_016749960.1"/>
</dbReference>
<evidence type="ECO:0000313" key="9">
    <source>
        <dbReference type="EMBL" id="KND04208.1"/>
    </source>
</evidence>
<reference evidence="9 10" key="1">
    <citation type="submission" date="2009-08" db="EMBL/GenBank/DDBJ databases">
        <title>The Genome Sequence of Spizellomyces punctatus strain DAOM BR117.</title>
        <authorList>
            <consortium name="The Broad Institute Genome Sequencing Platform"/>
            <person name="Russ C."/>
            <person name="Cuomo C."/>
            <person name="Shea T."/>
            <person name="Young S.K."/>
            <person name="Zeng Q."/>
            <person name="Koehrsen M."/>
            <person name="Haas B."/>
            <person name="Borodovsky M."/>
            <person name="Guigo R."/>
            <person name="Alvarado L."/>
            <person name="Berlin A."/>
            <person name="Bochicchio J."/>
            <person name="Borenstein D."/>
            <person name="Chapman S."/>
            <person name="Chen Z."/>
            <person name="Engels R."/>
            <person name="Freedman E."/>
            <person name="Gellesch M."/>
            <person name="Goldberg J."/>
            <person name="Griggs A."/>
            <person name="Gujja S."/>
            <person name="Heiman D."/>
            <person name="Hepburn T."/>
            <person name="Howarth C."/>
            <person name="Jen D."/>
            <person name="Larson L."/>
            <person name="Lewis B."/>
            <person name="Mehta T."/>
            <person name="Park D."/>
            <person name="Pearson M."/>
            <person name="Roberts A."/>
            <person name="Saif S."/>
            <person name="Shenoy N."/>
            <person name="Sisk P."/>
            <person name="Stolte C."/>
            <person name="Sykes S."/>
            <person name="Thomson T."/>
            <person name="Walk T."/>
            <person name="White J."/>
            <person name="Yandava C."/>
            <person name="Burger G."/>
            <person name="Gray M.W."/>
            <person name="Holland P.W.H."/>
            <person name="King N."/>
            <person name="Lang F.B.F."/>
            <person name="Roger A.J."/>
            <person name="Ruiz-Trillo I."/>
            <person name="Lander E."/>
            <person name="Nusbaum C."/>
        </authorList>
    </citation>
    <scope>NUCLEOTIDE SEQUENCE [LARGE SCALE GENOMIC DNA]</scope>
    <source>
        <strain evidence="9 10">DAOM BR117</strain>
    </source>
</reference>
<feature type="region of interest" description="Disordered" evidence="5">
    <location>
        <begin position="83"/>
        <end position="308"/>
    </location>
</feature>
<dbReference type="InParanoid" id="A0A0L0HSX3"/>
<dbReference type="PROSITE" id="PS51293">
    <property type="entry name" value="SANT"/>
    <property type="match status" value="1"/>
</dbReference>
<dbReference type="eggNOG" id="KOG0048">
    <property type="taxonomic scope" value="Eukaryota"/>
</dbReference>
<dbReference type="SMART" id="SM00717">
    <property type="entry name" value="SANT"/>
    <property type="match status" value="3"/>
</dbReference>
<keyword evidence="2" id="KW-0238">DNA-binding</keyword>
<feature type="compositionally biased region" description="Basic and acidic residues" evidence="5">
    <location>
        <begin position="216"/>
        <end position="230"/>
    </location>
</feature>
<dbReference type="CDD" id="cd00167">
    <property type="entry name" value="SANT"/>
    <property type="match status" value="3"/>
</dbReference>
<evidence type="ECO:0000259" key="6">
    <source>
        <dbReference type="PROSITE" id="PS50090"/>
    </source>
</evidence>
<dbReference type="EMBL" id="KQ257451">
    <property type="protein sequence ID" value="KND04208.1"/>
    <property type="molecule type" value="Genomic_DNA"/>
</dbReference>
<evidence type="ECO:0000256" key="3">
    <source>
        <dbReference type="ARBA" id="ARBA00023163"/>
    </source>
</evidence>
<dbReference type="Gene3D" id="1.10.10.60">
    <property type="entry name" value="Homeodomain-like"/>
    <property type="match status" value="3"/>
</dbReference>
<feature type="compositionally biased region" description="Basic and acidic residues" evidence="5">
    <location>
        <begin position="104"/>
        <end position="125"/>
    </location>
</feature>
<dbReference type="InterPro" id="IPR017930">
    <property type="entry name" value="Myb_dom"/>
</dbReference>
<protein>
    <submittedName>
        <fullName evidence="9">Uncharacterized protein</fullName>
    </submittedName>
</protein>
<feature type="domain" description="HTH myb-type" evidence="8">
    <location>
        <begin position="511"/>
        <end position="557"/>
    </location>
</feature>
<keyword evidence="4" id="KW-0539">Nucleus</keyword>
<dbReference type="GeneID" id="27685292"/>
<proteinExistence type="predicted"/>
<evidence type="ECO:0000256" key="1">
    <source>
        <dbReference type="ARBA" id="ARBA00023015"/>
    </source>
</evidence>
<keyword evidence="1" id="KW-0805">Transcription regulation</keyword>
<dbReference type="VEuPathDB" id="FungiDB:SPPG_01641"/>
<feature type="domain" description="SANT" evidence="7">
    <location>
        <begin position="456"/>
        <end position="503"/>
    </location>
</feature>
<dbReference type="Pfam" id="PF00249">
    <property type="entry name" value="Myb_DNA-binding"/>
    <property type="match status" value="3"/>
</dbReference>
<keyword evidence="3" id="KW-0804">Transcription</keyword>
<dbReference type="PANTHER" id="PTHR46621:SF1">
    <property type="entry name" value="SNRNA-ACTIVATING PROTEIN COMPLEX SUBUNIT 4"/>
    <property type="match status" value="1"/>
</dbReference>
<sequence length="600" mass="67551">MNDISGLQPKGTREAAVQVNLPPFHIPYDRHWYDGFPSWYPPPPPHSPYIPYPPPGMHPAYAYGGGPPGWEAYSGRPYYYEEDRGEDGKHRDLASIGGGKRRRDAIDEHGYPNGCHEKIPDVGERWHKRVDRKHRRELKEKLNHKGNKKHREYISSPSSSSGSTAFSDSSEGATKPARKSGHRYPQASHSLKRAHRKHARLLKPIYPSSTDTSDSEQMKSEPKFFDKPLERQYVNRPDPRNGRQGRIPQPEYSSTSSSSGSEAEEQSSEEDEQPKEVKDDASTSRSNSFASQESGPSRTSSHSLSYLPNIPIVAPPPPPPIVIIPPNVNTAPNTLPTPTTTPPDAPQARKTGYWTEEETIRLIHAVNVHGQTWARVARDVQTRDANQCEKRWRRIDPKDYVGIPPPSIHQTPVTTLSSALPSASPLPVQLPPPLPPQPEPQRPSPQNPTTRTIRPWTNQEDNALLQAVQIHGQNWRLVASLVPTRNTRQCKEHFLRVLSRRSDVSSPVPYWSKEEDEILLDAYQEVGPRWTLIKDRLEGRNEGACEKRLKKLKGRESSDKDGGHTGDEELTGDDHDHGRERDHDRGVITEEESLSSNIMA</sequence>
<organism evidence="9 10">
    <name type="scientific">Spizellomyces punctatus (strain DAOM BR117)</name>
    <dbReference type="NCBI Taxonomy" id="645134"/>
    <lineage>
        <taxon>Eukaryota</taxon>
        <taxon>Fungi</taxon>
        <taxon>Fungi incertae sedis</taxon>
        <taxon>Chytridiomycota</taxon>
        <taxon>Chytridiomycota incertae sedis</taxon>
        <taxon>Chytridiomycetes</taxon>
        <taxon>Spizellomycetales</taxon>
        <taxon>Spizellomycetaceae</taxon>
        <taxon>Spizellomyces</taxon>
    </lineage>
</organism>
<dbReference type="InterPro" id="IPR017884">
    <property type="entry name" value="SANT_dom"/>
</dbReference>
<accession>A0A0L0HSX3</accession>
<dbReference type="GO" id="GO:0019185">
    <property type="term" value="C:snRNA-activating protein complex"/>
    <property type="evidence" value="ECO:0007669"/>
    <property type="project" value="TreeGrafter"/>
</dbReference>
<feature type="compositionally biased region" description="Low complexity" evidence="5">
    <location>
        <begin position="251"/>
        <end position="261"/>
    </location>
</feature>
<dbReference type="STRING" id="645134.A0A0L0HSX3"/>
<feature type="domain" description="HTH myb-type" evidence="8">
    <location>
        <begin position="349"/>
        <end position="399"/>
    </location>
</feature>
<feature type="compositionally biased region" description="Low complexity" evidence="5">
    <location>
        <begin position="416"/>
        <end position="427"/>
    </location>
</feature>
<gene>
    <name evidence="9" type="ORF">SPPG_01641</name>
</gene>
<feature type="compositionally biased region" description="Polar residues" evidence="5">
    <location>
        <begin position="283"/>
        <end position="306"/>
    </location>
</feature>
<feature type="compositionally biased region" description="Basic and acidic residues" evidence="5">
    <location>
        <begin position="83"/>
        <end position="93"/>
    </location>
</feature>
<dbReference type="InterPro" id="IPR051575">
    <property type="entry name" value="Myb-like_DNA-bd"/>
</dbReference>
<keyword evidence="10" id="KW-1185">Reference proteome</keyword>
<feature type="compositionally biased region" description="Basic and acidic residues" evidence="5">
    <location>
        <begin position="554"/>
        <end position="588"/>
    </location>
</feature>
<evidence type="ECO:0000256" key="2">
    <source>
        <dbReference type="ARBA" id="ARBA00023125"/>
    </source>
</evidence>
<feature type="domain" description="HTH myb-type" evidence="8">
    <location>
        <begin position="454"/>
        <end position="502"/>
    </location>
</feature>
<name>A0A0L0HSX3_SPIPD</name>
<feature type="compositionally biased region" description="Basic residues" evidence="5">
    <location>
        <begin position="126"/>
        <end position="136"/>
    </location>
</feature>
<dbReference type="GO" id="GO:0042796">
    <property type="term" value="P:snRNA transcription by RNA polymerase III"/>
    <property type="evidence" value="ECO:0007669"/>
    <property type="project" value="TreeGrafter"/>
</dbReference>
<evidence type="ECO:0000313" key="10">
    <source>
        <dbReference type="Proteomes" id="UP000053201"/>
    </source>
</evidence>
<feature type="compositionally biased region" description="Low complexity" evidence="5">
    <location>
        <begin position="155"/>
        <end position="170"/>
    </location>
</feature>